<dbReference type="GO" id="GO:0000407">
    <property type="term" value="C:phagophore assembly site"/>
    <property type="evidence" value="ECO:0000318"/>
    <property type="project" value="GO_Central"/>
</dbReference>
<dbReference type="KEGG" id="ptm:GSPATT00008447001"/>
<dbReference type="AlphaFoldDB" id="A0CMF1"/>
<dbReference type="OMA" id="NFLTCKE"/>
<dbReference type="RefSeq" id="XP_001439365.1">
    <property type="nucleotide sequence ID" value="XM_001439328.1"/>
</dbReference>
<dbReference type="GO" id="GO:0005524">
    <property type="term" value="F:ATP binding"/>
    <property type="evidence" value="ECO:0007669"/>
    <property type="project" value="UniProtKB-UniRule"/>
</dbReference>
<dbReference type="GeneID" id="5025150"/>
<accession>A0CMF1</accession>
<dbReference type="InterPro" id="IPR000719">
    <property type="entry name" value="Prot_kinase_dom"/>
</dbReference>
<organism evidence="7 8">
    <name type="scientific">Paramecium tetraurelia</name>
    <dbReference type="NCBI Taxonomy" id="5888"/>
    <lineage>
        <taxon>Eukaryota</taxon>
        <taxon>Sar</taxon>
        <taxon>Alveolata</taxon>
        <taxon>Ciliophora</taxon>
        <taxon>Intramacronucleata</taxon>
        <taxon>Oligohymenophorea</taxon>
        <taxon>Peniculida</taxon>
        <taxon>Parameciidae</taxon>
        <taxon>Paramecium</taxon>
    </lineage>
</organism>
<dbReference type="GO" id="GO:0004674">
    <property type="term" value="F:protein serine/threonine kinase activity"/>
    <property type="evidence" value="ECO:0000318"/>
    <property type="project" value="GO_Central"/>
</dbReference>
<dbReference type="STRING" id="5888.A0CMF1"/>
<evidence type="ECO:0000259" key="6">
    <source>
        <dbReference type="PROSITE" id="PS50011"/>
    </source>
</evidence>
<dbReference type="InterPro" id="IPR011009">
    <property type="entry name" value="Kinase-like_dom_sf"/>
</dbReference>
<dbReference type="InterPro" id="IPR017441">
    <property type="entry name" value="Protein_kinase_ATP_BS"/>
</dbReference>
<dbReference type="InterPro" id="IPR008271">
    <property type="entry name" value="Ser/Thr_kinase_AS"/>
</dbReference>
<evidence type="ECO:0000256" key="5">
    <source>
        <dbReference type="PROSITE-ProRule" id="PRU10141"/>
    </source>
</evidence>
<dbReference type="GO" id="GO:0016020">
    <property type="term" value="C:membrane"/>
    <property type="evidence" value="ECO:0000318"/>
    <property type="project" value="GO_Central"/>
</dbReference>
<dbReference type="PANTHER" id="PTHR24348">
    <property type="entry name" value="SERINE/THREONINE-PROTEIN KINASE UNC-51-RELATED"/>
    <property type="match status" value="1"/>
</dbReference>
<keyword evidence="2 5" id="KW-0547">Nucleotide-binding</keyword>
<dbReference type="SUPFAM" id="SSF56112">
    <property type="entry name" value="Protein kinase-like (PK-like)"/>
    <property type="match status" value="1"/>
</dbReference>
<dbReference type="GO" id="GO:0005829">
    <property type="term" value="C:cytosol"/>
    <property type="evidence" value="ECO:0000318"/>
    <property type="project" value="GO_Central"/>
</dbReference>
<evidence type="ECO:0000256" key="4">
    <source>
        <dbReference type="ARBA" id="ARBA00022840"/>
    </source>
</evidence>
<reference evidence="7 8" key="1">
    <citation type="journal article" date="2006" name="Nature">
        <title>Global trends of whole-genome duplications revealed by the ciliate Paramecium tetraurelia.</title>
        <authorList>
            <consortium name="Genoscope"/>
            <person name="Aury J.-M."/>
            <person name="Jaillon O."/>
            <person name="Duret L."/>
            <person name="Noel B."/>
            <person name="Jubin C."/>
            <person name="Porcel B.M."/>
            <person name="Segurens B."/>
            <person name="Daubin V."/>
            <person name="Anthouard V."/>
            <person name="Aiach N."/>
            <person name="Arnaiz O."/>
            <person name="Billaut A."/>
            <person name="Beisson J."/>
            <person name="Blanc I."/>
            <person name="Bouhouche K."/>
            <person name="Camara F."/>
            <person name="Duharcourt S."/>
            <person name="Guigo R."/>
            <person name="Gogendeau D."/>
            <person name="Katinka M."/>
            <person name="Keller A.-M."/>
            <person name="Kissmehl R."/>
            <person name="Klotz C."/>
            <person name="Koll F."/>
            <person name="Le Moue A."/>
            <person name="Lepere C."/>
            <person name="Malinsky S."/>
            <person name="Nowacki M."/>
            <person name="Nowak J.K."/>
            <person name="Plattner H."/>
            <person name="Poulain J."/>
            <person name="Ruiz F."/>
            <person name="Serrano V."/>
            <person name="Zagulski M."/>
            <person name="Dessen P."/>
            <person name="Betermier M."/>
            <person name="Weissenbach J."/>
            <person name="Scarpelli C."/>
            <person name="Schachter V."/>
            <person name="Sperling L."/>
            <person name="Meyer E."/>
            <person name="Cohen J."/>
            <person name="Wincker P."/>
        </authorList>
    </citation>
    <scope>NUCLEOTIDE SEQUENCE [LARGE SCALE GENOMIC DNA]</scope>
    <source>
        <strain evidence="7 8">Stock d4-2</strain>
    </source>
</reference>
<protein>
    <recommendedName>
        <fullName evidence="6">Protein kinase domain-containing protein</fullName>
    </recommendedName>
</protein>
<dbReference type="Gene3D" id="1.10.510.10">
    <property type="entry name" value="Transferase(Phosphotransferase) domain 1"/>
    <property type="match status" value="1"/>
</dbReference>
<evidence type="ECO:0000256" key="3">
    <source>
        <dbReference type="ARBA" id="ARBA00022777"/>
    </source>
</evidence>
<dbReference type="OrthoDB" id="286672at2759"/>
<dbReference type="InParanoid" id="A0CMF1"/>
<dbReference type="FunFam" id="3.30.200.20:FF:000042">
    <property type="entry name" value="Aurora kinase A"/>
    <property type="match status" value="1"/>
</dbReference>
<feature type="binding site" evidence="5">
    <location>
        <position position="46"/>
    </location>
    <ligand>
        <name>ATP</name>
        <dbReference type="ChEBI" id="CHEBI:30616"/>
    </ligand>
</feature>
<gene>
    <name evidence="7" type="ORF">GSPATT00008447001</name>
</gene>
<dbReference type="EMBL" id="CT868108">
    <property type="protein sequence ID" value="CAK71968.1"/>
    <property type="molecule type" value="Genomic_DNA"/>
</dbReference>
<feature type="domain" description="Protein kinase" evidence="6">
    <location>
        <begin position="17"/>
        <end position="283"/>
    </location>
</feature>
<keyword evidence="1" id="KW-0808">Transferase</keyword>
<keyword evidence="3" id="KW-0418">Kinase</keyword>
<dbReference type="SMART" id="SM00220">
    <property type="entry name" value="S_TKc"/>
    <property type="match status" value="1"/>
</dbReference>
<dbReference type="Pfam" id="PF00069">
    <property type="entry name" value="Pkinase"/>
    <property type="match status" value="1"/>
</dbReference>
<name>A0CMF1_PARTE</name>
<keyword evidence="4 5" id="KW-0067">ATP-binding</keyword>
<proteinExistence type="predicted"/>
<dbReference type="eggNOG" id="KOG0575">
    <property type="taxonomic scope" value="Eukaryota"/>
</dbReference>
<dbReference type="FunFam" id="1.10.510.10:FF:001266">
    <property type="entry name" value="Protein kinase, putative"/>
    <property type="match status" value="1"/>
</dbReference>
<dbReference type="Proteomes" id="UP000000600">
    <property type="component" value="Unassembled WGS sequence"/>
</dbReference>
<evidence type="ECO:0000313" key="7">
    <source>
        <dbReference type="EMBL" id="CAK71968.1"/>
    </source>
</evidence>
<dbReference type="InterPro" id="IPR045269">
    <property type="entry name" value="Atg1-like"/>
</dbReference>
<dbReference type="GO" id="GO:0005776">
    <property type="term" value="C:autophagosome"/>
    <property type="evidence" value="ECO:0000318"/>
    <property type="project" value="GO_Central"/>
</dbReference>
<dbReference type="HOGENOM" id="CLU_000288_37_6_1"/>
<dbReference type="PROSITE" id="PS00107">
    <property type="entry name" value="PROTEIN_KINASE_ATP"/>
    <property type="match status" value="1"/>
</dbReference>
<evidence type="ECO:0000256" key="2">
    <source>
        <dbReference type="ARBA" id="ARBA00022741"/>
    </source>
</evidence>
<dbReference type="PANTHER" id="PTHR24348:SF22">
    <property type="entry name" value="NON-SPECIFIC SERINE_THREONINE PROTEIN KINASE"/>
    <property type="match status" value="1"/>
</dbReference>
<dbReference type="PROSITE" id="PS50011">
    <property type="entry name" value="PROTEIN_KINASE_DOM"/>
    <property type="match status" value="1"/>
</dbReference>
<evidence type="ECO:0000256" key="1">
    <source>
        <dbReference type="ARBA" id="ARBA00022679"/>
    </source>
</evidence>
<dbReference type="GO" id="GO:0000045">
    <property type="term" value="P:autophagosome assembly"/>
    <property type="evidence" value="ECO:0000318"/>
    <property type="project" value="GO_Central"/>
</dbReference>
<dbReference type="GO" id="GO:0005737">
    <property type="term" value="C:cytoplasm"/>
    <property type="evidence" value="ECO:0000318"/>
    <property type="project" value="GO_Central"/>
</dbReference>
<dbReference type="PROSITE" id="PS00108">
    <property type="entry name" value="PROTEIN_KINASE_ST"/>
    <property type="match status" value="1"/>
</dbReference>
<keyword evidence="8" id="KW-1185">Reference proteome</keyword>
<dbReference type="GO" id="GO:0010506">
    <property type="term" value="P:regulation of autophagy"/>
    <property type="evidence" value="ECO:0000318"/>
    <property type="project" value="GO_Central"/>
</dbReference>
<sequence length="586" mass="68542">MNNQQSRNFVGKKIDDYILVDVLGTGAFGQVFSAQNIITKDSVAIKSVSKAKLKEHNGLVGQLLKTEVQVLAQCSNINVVKMNKYLESENNCYLVMEYCNQGDLEQLWKKKNRIIPEVEAIQYIKQILNGMRGLHEMNVIHRDLKLPNILISNNVLKIGDLGFAKRMESLDGVVKEALGTLGTMAPEIIEFKPYGILADMFSIGAIYYQMLFGVLPFSIKSYNDFLKDVKSSIFYSIILQDQPNFSRNNIKISKESQELLIRMLNPEPKLRLQWNQLYESPLFSNQVVNPALCQLTVEQVVAKQVDLKMNKQVYQQNQQKFDNINNQDMIKKLQFDVPNLEHKQVQDNSNDEKLLQEALKQKQMQQQKTNDLNNVFEKYLNERNTLVFLGTVLHEIHQRKHTQNTNVFLPAFIISKKLIIEMNRFLEVLRQQRNIYQCAYFFELYTFPQFNAFIKLCEEDFQIQMAHYNVIQQQLQTILFQMQNQANEKYISELSPAPSGQFEENYRDILINYYMQLQDEKGLNDDQDNAINNLSIYILDTILFDKEVKRQLLNQKVEDYLDKFNFLTCKEKDEMIAQKFQQIYSF</sequence>
<evidence type="ECO:0000313" key="8">
    <source>
        <dbReference type="Proteomes" id="UP000000600"/>
    </source>
</evidence>